<feature type="compositionally biased region" description="Low complexity" evidence="11">
    <location>
        <begin position="101"/>
        <end position="111"/>
    </location>
</feature>
<dbReference type="Proteomes" id="UP000005408">
    <property type="component" value="Unassembled WGS sequence"/>
</dbReference>
<dbReference type="Gene3D" id="3.30.40.10">
    <property type="entry name" value="Zinc/RING finger domain, C3HC4 (zinc finger)"/>
    <property type="match status" value="1"/>
</dbReference>
<evidence type="ECO:0000256" key="5">
    <source>
        <dbReference type="ARBA" id="ARBA00022771"/>
    </source>
</evidence>
<dbReference type="GO" id="GO:0000724">
    <property type="term" value="P:double-strand break repair via homologous recombination"/>
    <property type="evidence" value="ECO:0007669"/>
    <property type="project" value="TreeGrafter"/>
</dbReference>
<protein>
    <recommendedName>
        <fullName evidence="12">RING-type domain-containing protein</fullName>
    </recommendedName>
</protein>
<evidence type="ECO:0000313" key="13">
    <source>
        <dbReference type="EnsemblMetazoa" id="G32753.2:cds"/>
    </source>
</evidence>
<keyword evidence="2" id="KW-0479">Metal-binding</keyword>
<dbReference type="SMART" id="SM00184">
    <property type="entry name" value="RING"/>
    <property type="match status" value="1"/>
</dbReference>
<accession>A0A8W8MKJ0</accession>
<evidence type="ECO:0000256" key="3">
    <source>
        <dbReference type="ARBA" id="ARBA00022737"/>
    </source>
</evidence>
<dbReference type="InterPro" id="IPR017907">
    <property type="entry name" value="Znf_RING_CS"/>
</dbReference>
<reference evidence="13" key="1">
    <citation type="submission" date="2022-08" db="UniProtKB">
        <authorList>
            <consortium name="EnsemblMetazoa"/>
        </authorList>
    </citation>
    <scope>IDENTIFICATION</scope>
    <source>
        <strain evidence="13">05x7-T-G4-1.051#20</strain>
    </source>
</reference>
<evidence type="ECO:0000256" key="6">
    <source>
        <dbReference type="ARBA" id="ARBA00022833"/>
    </source>
</evidence>
<keyword evidence="8" id="KW-0539">Nucleus</keyword>
<dbReference type="InterPro" id="IPR018957">
    <property type="entry name" value="Znf_C3HC4_RING-type"/>
</dbReference>
<dbReference type="EnsemblMetazoa" id="G32753.2">
    <property type="protein sequence ID" value="G32753.2:cds"/>
    <property type="gene ID" value="G32753"/>
</dbReference>
<feature type="region of interest" description="Disordered" evidence="11">
    <location>
        <begin position="95"/>
        <end position="147"/>
    </location>
</feature>
<keyword evidence="6" id="KW-0862">Zinc</keyword>
<dbReference type="InterPro" id="IPR001841">
    <property type="entry name" value="Znf_RING"/>
</dbReference>
<evidence type="ECO:0000256" key="1">
    <source>
        <dbReference type="ARBA" id="ARBA00004123"/>
    </source>
</evidence>
<dbReference type="AlphaFoldDB" id="A0A8W8MKJ0"/>
<dbReference type="GO" id="GO:0045944">
    <property type="term" value="P:positive regulation of transcription by RNA polymerase II"/>
    <property type="evidence" value="ECO:0007669"/>
    <property type="project" value="TreeGrafter"/>
</dbReference>
<feature type="compositionally biased region" description="Basic and acidic residues" evidence="11">
    <location>
        <begin position="126"/>
        <end position="140"/>
    </location>
</feature>
<dbReference type="GO" id="GO:0008270">
    <property type="term" value="F:zinc ion binding"/>
    <property type="evidence" value="ECO:0007669"/>
    <property type="project" value="UniProtKB-KW"/>
</dbReference>
<feature type="domain" description="RING-type" evidence="12">
    <location>
        <begin position="25"/>
        <end position="67"/>
    </location>
</feature>
<evidence type="ECO:0000256" key="8">
    <source>
        <dbReference type="ARBA" id="ARBA00023242"/>
    </source>
</evidence>
<dbReference type="InterPro" id="IPR031099">
    <property type="entry name" value="BRCA1-associated"/>
</dbReference>
<organism evidence="13 14">
    <name type="scientific">Magallana gigas</name>
    <name type="common">Pacific oyster</name>
    <name type="synonym">Crassostrea gigas</name>
    <dbReference type="NCBI Taxonomy" id="29159"/>
    <lineage>
        <taxon>Eukaryota</taxon>
        <taxon>Metazoa</taxon>
        <taxon>Spiralia</taxon>
        <taxon>Lophotrochozoa</taxon>
        <taxon>Mollusca</taxon>
        <taxon>Bivalvia</taxon>
        <taxon>Autobranchia</taxon>
        <taxon>Pteriomorphia</taxon>
        <taxon>Ostreida</taxon>
        <taxon>Ostreoidea</taxon>
        <taxon>Ostreidae</taxon>
        <taxon>Magallana</taxon>
    </lineage>
</organism>
<dbReference type="SUPFAM" id="SSF57850">
    <property type="entry name" value="RING/U-box"/>
    <property type="match status" value="1"/>
</dbReference>
<evidence type="ECO:0000313" key="14">
    <source>
        <dbReference type="Proteomes" id="UP000005408"/>
    </source>
</evidence>
<dbReference type="GO" id="GO:0031436">
    <property type="term" value="C:BRCA1-BARD1 complex"/>
    <property type="evidence" value="ECO:0007669"/>
    <property type="project" value="TreeGrafter"/>
</dbReference>
<evidence type="ECO:0000256" key="7">
    <source>
        <dbReference type="ARBA" id="ARBA00023204"/>
    </source>
</evidence>
<keyword evidence="3" id="KW-0677">Repeat</keyword>
<keyword evidence="14" id="KW-1185">Reference proteome</keyword>
<keyword evidence="7" id="KW-0234">DNA repair</keyword>
<dbReference type="GO" id="GO:0004842">
    <property type="term" value="F:ubiquitin-protein transferase activity"/>
    <property type="evidence" value="ECO:0007669"/>
    <property type="project" value="TreeGrafter"/>
</dbReference>
<evidence type="ECO:0000256" key="2">
    <source>
        <dbReference type="ARBA" id="ARBA00022723"/>
    </source>
</evidence>
<keyword evidence="9" id="KW-0131">Cell cycle</keyword>
<dbReference type="PROSITE" id="PS00518">
    <property type="entry name" value="ZF_RING_1"/>
    <property type="match status" value="1"/>
</dbReference>
<dbReference type="InterPro" id="IPR013083">
    <property type="entry name" value="Znf_RING/FYVE/PHD"/>
</dbReference>
<comment type="subcellular location">
    <subcellularLocation>
        <location evidence="1">Nucleus</location>
    </subcellularLocation>
</comment>
<dbReference type="Pfam" id="PF00097">
    <property type="entry name" value="zf-C3HC4"/>
    <property type="match status" value="1"/>
</dbReference>
<evidence type="ECO:0000256" key="10">
    <source>
        <dbReference type="PROSITE-ProRule" id="PRU00175"/>
    </source>
</evidence>
<dbReference type="PROSITE" id="PS50089">
    <property type="entry name" value="ZF_RING_2"/>
    <property type="match status" value="1"/>
</dbReference>
<dbReference type="GO" id="GO:0070531">
    <property type="term" value="C:BRCA1-A complex"/>
    <property type="evidence" value="ECO:0007669"/>
    <property type="project" value="TreeGrafter"/>
</dbReference>
<dbReference type="PANTHER" id="PTHR13763">
    <property type="entry name" value="BREAST CANCER TYPE 1 SUSCEPTIBILITY PROTEIN BRCA1"/>
    <property type="match status" value="1"/>
</dbReference>
<name>A0A8W8MKJ0_MAGGI</name>
<proteinExistence type="predicted"/>
<dbReference type="PANTHER" id="PTHR13763:SF0">
    <property type="entry name" value="BREAST CANCER TYPE 1 SUSCEPTIBILITY PROTEIN"/>
    <property type="match status" value="1"/>
</dbReference>
<evidence type="ECO:0000256" key="11">
    <source>
        <dbReference type="SAM" id="MobiDB-lite"/>
    </source>
</evidence>
<sequence length="209" mass="23321">MDSSLKSPEAMLITALQSLNKNFECSICLSPLTDPIITRCEHPFCRGCINSYLKSSRTPSVPCPMCQRPVNKRSIRESAMLRCIEDSIKAILGSDMKIKDSPSSSPEPSSSTGLTAREPLMLVKVTQKEGQGHGKRRLESDSESDTEEYTVTETHSCGLCKVRRQASSQTLVPDCFKFWRNLQACVTRKYHKTVNISCFLRVQAVALKL</sequence>
<keyword evidence="5 10" id="KW-0863">Zinc-finger</keyword>
<keyword evidence="4" id="KW-0227">DNA damage</keyword>
<evidence type="ECO:0000256" key="9">
    <source>
        <dbReference type="ARBA" id="ARBA00023306"/>
    </source>
</evidence>
<evidence type="ECO:0000256" key="4">
    <source>
        <dbReference type="ARBA" id="ARBA00022763"/>
    </source>
</evidence>
<evidence type="ECO:0000259" key="12">
    <source>
        <dbReference type="PROSITE" id="PS50089"/>
    </source>
</evidence>